<dbReference type="Gene3D" id="2.40.160.10">
    <property type="entry name" value="Porin"/>
    <property type="match status" value="1"/>
</dbReference>
<dbReference type="CDD" id="cd00342">
    <property type="entry name" value="gram_neg_porins"/>
    <property type="match status" value="1"/>
</dbReference>
<dbReference type="Proteomes" id="UP001500171">
    <property type="component" value="Unassembled WGS sequence"/>
</dbReference>
<organism evidence="6 7">
    <name type="scientific">Orbus sasakiae</name>
    <dbReference type="NCBI Taxonomy" id="1078475"/>
    <lineage>
        <taxon>Bacteria</taxon>
        <taxon>Pseudomonadati</taxon>
        <taxon>Pseudomonadota</taxon>
        <taxon>Gammaproteobacteria</taxon>
        <taxon>Orbales</taxon>
        <taxon>Orbaceae</taxon>
        <taxon>Orbus</taxon>
    </lineage>
</organism>
<accession>A0ABP9NAZ8</accession>
<feature type="signal peptide" evidence="5">
    <location>
        <begin position="1"/>
        <end position="18"/>
    </location>
</feature>
<evidence type="ECO:0000256" key="1">
    <source>
        <dbReference type="ARBA" id="ARBA00004571"/>
    </source>
</evidence>
<keyword evidence="3 5" id="KW-0732">Signal</keyword>
<proteinExistence type="inferred from homology"/>
<dbReference type="Pfam" id="PF00267">
    <property type="entry name" value="Porin_1"/>
    <property type="match status" value="1"/>
</dbReference>
<evidence type="ECO:0000256" key="2">
    <source>
        <dbReference type="ARBA" id="ARBA00007539"/>
    </source>
</evidence>
<comment type="subcellular location">
    <subcellularLocation>
        <location evidence="1">Cell outer membrane</location>
        <topology evidence="1">Multi-pass membrane protein</topology>
    </subcellularLocation>
</comment>
<dbReference type="PANTHER" id="PTHR34501">
    <property type="entry name" value="PROTEIN YDDL-RELATED"/>
    <property type="match status" value="1"/>
</dbReference>
<reference evidence="7" key="1">
    <citation type="journal article" date="2019" name="Int. J. Syst. Evol. Microbiol.">
        <title>The Global Catalogue of Microorganisms (GCM) 10K type strain sequencing project: providing services to taxonomists for standard genome sequencing and annotation.</title>
        <authorList>
            <consortium name="The Broad Institute Genomics Platform"/>
            <consortium name="The Broad Institute Genome Sequencing Center for Infectious Disease"/>
            <person name="Wu L."/>
            <person name="Ma J."/>
        </authorList>
    </citation>
    <scope>NUCLEOTIDE SEQUENCE [LARGE SCALE GENOMIC DNA]</scope>
    <source>
        <strain evidence="7">JCM 18050</strain>
    </source>
</reference>
<dbReference type="EMBL" id="BAABHY010000005">
    <property type="protein sequence ID" value="GAA5112001.1"/>
    <property type="molecule type" value="Genomic_DNA"/>
</dbReference>
<dbReference type="InterPro" id="IPR050298">
    <property type="entry name" value="Gram-neg_bact_OMP"/>
</dbReference>
<name>A0ABP9NAZ8_9GAMM</name>
<evidence type="ECO:0000256" key="4">
    <source>
        <dbReference type="ARBA" id="ARBA00023136"/>
    </source>
</evidence>
<dbReference type="InterPro" id="IPR033900">
    <property type="entry name" value="Gram_neg_porin_domain"/>
</dbReference>
<dbReference type="SUPFAM" id="SSF56935">
    <property type="entry name" value="Porins"/>
    <property type="match status" value="1"/>
</dbReference>
<dbReference type="InterPro" id="IPR001897">
    <property type="entry name" value="Porin_gammaproteobac"/>
</dbReference>
<sequence>MKKYQLTALISMLCLTFAANSSIELYNKEGHKISLKGRVKAMNYLTDQNNSNDGEGDKTKARIGFDGHTKITDSITGYGRAEWETKTSGTAVDTRYAYAGIRFSGFGAIDYGRNDGIVKGVISYTDVLPEFGGDAGNVNRYLLSKRTSAVLTYRNHDFFGLVDNLRWTVQYADNSSDTKVGNLKKGPEAYGMSLDYTIGDSGISLAGVYTQTANSNKFKTWATGIKYNANDLYLGALYISSKQNDSDIKYSGYEFVAQYGIKTELGQLTPSLAYIRHQDKSANVSHKNLSEYIELGATYDFNKNIKIIIDYKFNLLDKEDIGAKNIEANTKDVLALGIMYQF</sequence>
<keyword evidence="7" id="KW-1185">Reference proteome</keyword>
<evidence type="ECO:0000256" key="3">
    <source>
        <dbReference type="ARBA" id="ARBA00022729"/>
    </source>
</evidence>
<feature type="chain" id="PRO_5046180881" evidence="5">
    <location>
        <begin position="19"/>
        <end position="342"/>
    </location>
</feature>
<comment type="similarity">
    <text evidence="2">Belongs to the Gram-negative porin family.</text>
</comment>
<evidence type="ECO:0000313" key="7">
    <source>
        <dbReference type="Proteomes" id="UP001500171"/>
    </source>
</evidence>
<dbReference type="InterPro" id="IPR001702">
    <property type="entry name" value="Porin_Gram-ve"/>
</dbReference>
<dbReference type="PRINTS" id="PR00183">
    <property type="entry name" value="ECOLIPORIN"/>
</dbReference>
<dbReference type="InterPro" id="IPR023614">
    <property type="entry name" value="Porin_dom_sf"/>
</dbReference>
<gene>
    <name evidence="6" type="primary">phoE</name>
    <name evidence="6" type="ORF">GCM10023211_18110</name>
</gene>
<evidence type="ECO:0000313" key="6">
    <source>
        <dbReference type="EMBL" id="GAA5112001.1"/>
    </source>
</evidence>
<evidence type="ECO:0000256" key="5">
    <source>
        <dbReference type="SAM" id="SignalP"/>
    </source>
</evidence>
<dbReference type="PRINTS" id="PR00182">
    <property type="entry name" value="ECOLNEIPORIN"/>
</dbReference>
<dbReference type="PANTHER" id="PTHR34501:SF2">
    <property type="entry name" value="OUTER MEMBRANE PORIN F-RELATED"/>
    <property type="match status" value="1"/>
</dbReference>
<keyword evidence="4" id="KW-0472">Membrane</keyword>
<comment type="caution">
    <text evidence="6">The sequence shown here is derived from an EMBL/GenBank/DDBJ whole genome shotgun (WGS) entry which is preliminary data.</text>
</comment>
<dbReference type="RefSeq" id="WP_345491383.1">
    <property type="nucleotide sequence ID" value="NZ_BAABHY010000005.1"/>
</dbReference>
<protein>
    <submittedName>
        <fullName evidence="6">Phosphoporin PhoE</fullName>
    </submittedName>
</protein>